<dbReference type="PANTHER" id="PTHR35564:SF4">
    <property type="entry name" value="CYTOPLASMIC PROTEIN"/>
    <property type="match status" value="1"/>
</dbReference>
<evidence type="ECO:0000313" key="2">
    <source>
        <dbReference type="Proteomes" id="UP000244064"/>
    </source>
</evidence>
<dbReference type="AlphaFoldDB" id="A0A2T5PAI4"/>
<evidence type="ECO:0000313" key="1">
    <source>
        <dbReference type="EMBL" id="PTU74725.1"/>
    </source>
</evidence>
<dbReference type="NCBIfam" id="TIGR03347">
    <property type="entry name" value="VI_chp_1"/>
    <property type="match status" value="1"/>
</dbReference>
<name>A0A2T5PAI4_9PSED</name>
<gene>
    <name evidence="1" type="primary">tssG</name>
    <name evidence="1" type="ORF">DBO85_08665</name>
</gene>
<sequence length="341" mass="38684">MEGEARMPAEPVKMLEEMAAAPWEFDYFQALRRIQAEHPELPRLGHSQRLAEDPLRLGQTPDCSFAPSTLSNVIAGRDGIPPRLEQFFFGLTGPNGPLPLHLTEYARERQRNHGDATFKRFMDVFHHRLLTLFFRAWAEARPAVSHDRPDDDYFAARLAALSGRGTPHLLGQGPLPDNARYHYTGHLSAQTRYPDGLKAILAEFFELPVCIEEYIGQWLELPEYSRLGVQASQLGTDLCLGTHVWDRQHKFRIVMGPLNLVQYQRLLPGGDRFRELAAWVAEYLGEELDWELNLVLKRDEVPALELRGGDRLGFDTWLGRPANDAADLHLAASHLNHQEAG</sequence>
<dbReference type="PANTHER" id="PTHR35564">
    <property type="match status" value="1"/>
</dbReference>
<dbReference type="Pfam" id="PF06996">
    <property type="entry name" value="T6SS_TssG"/>
    <property type="match status" value="1"/>
</dbReference>
<accession>A0A2T5PAI4</accession>
<dbReference type="InterPro" id="IPR010732">
    <property type="entry name" value="T6SS_TssG-like"/>
</dbReference>
<reference evidence="1 2" key="1">
    <citation type="submission" date="2018-04" db="EMBL/GenBank/DDBJ databases">
        <title>Pseudomonas sp. nov., isolated from mangrove soil.</title>
        <authorList>
            <person name="Chen C."/>
        </authorList>
    </citation>
    <scope>NUCLEOTIDE SEQUENCE [LARGE SCALE GENOMIC DNA]</scope>
    <source>
        <strain evidence="1 2">TC-11</strain>
    </source>
</reference>
<dbReference type="EMBL" id="QASN01000015">
    <property type="protein sequence ID" value="PTU74725.1"/>
    <property type="molecule type" value="Genomic_DNA"/>
</dbReference>
<keyword evidence="2" id="KW-1185">Reference proteome</keyword>
<protein>
    <submittedName>
        <fullName evidence="1">Type VI secretion system baseplate subunit TssG</fullName>
    </submittedName>
</protein>
<dbReference type="Proteomes" id="UP000244064">
    <property type="component" value="Unassembled WGS sequence"/>
</dbReference>
<dbReference type="OrthoDB" id="1523296at2"/>
<comment type="caution">
    <text evidence="1">The sequence shown here is derived from an EMBL/GenBank/DDBJ whole genome shotgun (WGS) entry which is preliminary data.</text>
</comment>
<dbReference type="RefSeq" id="WP_108106868.1">
    <property type="nucleotide sequence ID" value="NZ_QASN01000015.1"/>
</dbReference>
<proteinExistence type="predicted"/>
<organism evidence="1 2">
    <name type="scientific">Pseudomonas mangrovi</name>
    <dbReference type="NCBI Taxonomy" id="2161748"/>
    <lineage>
        <taxon>Bacteria</taxon>
        <taxon>Pseudomonadati</taxon>
        <taxon>Pseudomonadota</taxon>
        <taxon>Gammaproteobacteria</taxon>
        <taxon>Pseudomonadales</taxon>
        <taxon>Pseudomonadaceae</taxon>
        <taxon>Pseudomonas</taxon>
    </lineage>
</organism>